<protein>
    <submittedName>
        <fullName evidence="4">Fructose-bisphosphate aldolase class II</fullName>
        <ecNumber evidence="4">4.1.2.13</ecNumber>
    </submittedName>
</protein>
<dbReference type="Gene3D" id="3.20.20.70">
    <property type="entry name" value="Aldolase class I"/>
    <property type="match status" value="1"/>
</dbReference>
<accession>A0A6J4L8L8</accession>
<feature type="binding site" evidence="3">
    <location>
        <position position="82"/>
    </location>
    <ligand>
        <name>Zn(2+)</name>
        <dbReference type="ChEBI" id="CHEBI:29105"/>
        <label>1</label>
        <note>catalytic</note>
    </ligand>
</feature>
<dbReference type="NCBIfam" id="TIGR00167">
    <property type="entry name" value="cbbA"/>
    <property type="match status" value="1"/>
</dbReference>
<evidence type="ECO:0000256" key="3">
    <source>
        <dbReference type="PIRSR" id="PIRSR001359-3"/>
    </source>
</evidence>
<dbReference type="GO" id="GO:0008270">
    <property type="term" value="F:zinc ion binding"/>
    <property type="evidence" value="ECO:0007669"/>
    <property type="project" value="InterPro"/>
</dbReference>
<proteinExistence type="predicted"/>
<feature type="binding site" evidence="3">
    <location>
        <position position="133"/>
    </location>
    <ligand>
        <name>Zn(2+)</name>
        <dbReference type="ChEBI" id="CHEBI:29105"/>
        <label>2</label>
    </ligand>
</feature>
<feature type="binding site" evidence="3">
    <location>
        <position position="179"/>
    </location>
    <ligand>
        <name>Zn(2+)</name>
        <dbReference type="ChEBI" id="CHEBI:29105"/>
        <label>1</label>
        <note>catalytic</note>
    </ligand>
</feature>
<keyword evidence="3" id="KW-0862">Zinc</keyword>
<feature type="binding site" evidence="2">
    <location>
        <begin position="254"/>
        <end position="257"/>
    </location>
    <ligand>
        <name>dihydroxyacetone phosphate</name>
        <dbReference type="ChEBI" id="CHEBI:57642"/>
    </ligand>
</feature>
<keyword evidence="4" id="KW-0456">Lyase</keyword>
<dbReference type="EMBL" id="CADCTU010000516">
    <property type="protein sequence ID" value="CAA9326019.1"/>
    <property type="molecule type" value="Genomic_DNA"/>
</dbReference>
<dbReference type="CDD" id="cd00947">
    <property type="entry name" value="TBP_aldolase_IIB"/>
    <property type="match status" value="1"/>
</dbReference>
<name>A0A6J4L8L8_9BACT</name>
<dbReference type="SUPFAM" id="SSF51569">
    <property type="entry name" value="Aldolase"/>
    <property type="match status" value="1"/>
</dbReference>
<organism evidence="4">
    <name type="scientific">uncultured Gemmatimonadaceae bacterium</name>
    <dbReference type="NCBI Taxonomy" id="246130"/>
    <lineage>
        <taxon>Bacteria</taxon>
        <taxon>Pseudomonadati</taxon>
        <taxon>Gemmatimonadota</taxon>
        <taxon>Gemmatimonadia</taxon>
        <taxon>Gemmatimonadales</taxon>
        <taxon>Gemmatimonadaceae</taxon>
        <taxon>environmental samples</taxon>
    </lineage>
</organism>
<dbReference type="AlphaFoldDB" id="A0A6J4L8L8"/>
<dbReference type="PROSITE" id="PS00806">
    <property type="entry name" value="ALDOLASE_CLASS_II_2"/>
    <property type="match status" value="1"/>
</dbReference>
<feature type="binding site" evidence="2">
    <location>
        <position position="180"/>
    </location>
    <ligand>
        <name>dihydroxyacetone phosphate</name>
        <dbReference type="ChEBI" id="CHEBI:57642"/>
    </ligand>
</feature>
<comment type="cofactor">
    <cofactor evidence="3">
        <name>Zn(2+)</name>
        <dbReference type="ChEBI" id="CHEBI:29105"/>
    </cofactor>
    <text evidence="3">Binds 2 Zn(2+) ions per subunit. One is catalytic and the other provides a structural contribution.</text>
</comment>
<dbReference type="PANTHER" id="PTHR30304">
    <property type="entry name" value="D-TAGATOSE-1,6-BISPHOSPHATE ALDOLASE"/>
    <property type="match status" value="1"/>
</dbReference>
<sequence length="331" mass="35338">MIVTTAALYKEAYGRFAAGAYNINNMEQALGLFRGHVQARAPFIIQLSKGARQYAGVAMLEAIIRACDAAFPDAVYAVHLDHGDEQTCYECIDSGFYSSVMIDASHETLAENIATTRRVVDRAHATGVSVEAELGVLGGVEEHVAVDEKNAMLTDPNDAERFVAESGCDSLAVAIGTSHGAYKFSGSQGLHFDRIAEIQRRIPGVPLVMHGSSSVPAAEVRRINAAGGALDPSAKGVPADEFARAVPLGVTKVNIDTDGRLVWTRVHREHLRDHPDNFDFRKPGELFVKEYAAFVAEKSEKLLSAGTLPAVRAALAGRAGAARPGEVVRAG</sequence>
<gene>
    <name evidence="4" type="ORF">AVDCRST_MAG11-2230</name>
</gene>
<evidence type="ECO:0000313" key="4">
    <source>
        <dbReference type="EMBL" id="CAA9326019.1"/>
    </source>
</evidence>
<dbReference type="PANTHER" id="PTHR30304:SF0">
    <property type="entry name" value="D-TAGATOSE-1,6-BISPHOSPHATE ALDOLASE SUBUNIT GATY-RELATED"/>
    <property type="match status" value="1"/>
</dbReference>
<dbReference type="Pfam" id="PF01116">
    <property type="entry name" value="F_bP_aldolase"/>
    <property type="match status" value="1"/>
</dbReference>
<dbReference type="GO" id="GO:0005975">
    <property type="term" value="P:carbohydrate metabolic process"/>
    <property type="evidence" value="ECO:0007669"/>
    <property type="project" value="InterPro"/>
</dbReference>
<dbReference type="GO" id="GO:0004332">
    <property type="term" value="F:fructose-bisphosphate aldolase activity"/>
    <property type="evidence" value="ECO:0007669"/>
    <property type="project" value="UniProtKB-EC"/>
</dbReference>
<evidence type="ECO:0000256" key="1">
    <source>
        <dbReference type="PIRSR" id="PIRSR001359-1"/>
    </source>
</evidence>
<keyword evidence="3" id="KW-0479">Metal-binding</keyword>
<feature type="binding site" evidence="3">
    <location>
        <position position="103"/>
    </location>
    <ligand>
        <name>Zn(2+)</name>
        <dbReference type="ChEBI" id="CHEBI:29105"/>
        <label>2</label>
    </ligand>
</feature>
<dbReference type="PIRSF" id="PIRSF001359">
    <property type="entry name" value="F_bP_aldolase_II"/>
    <property type="match status" value="1"/>
</dbReference>
<dbReference type="InterPro" id="IPR050246">
    <property type="entry name" value="Class_II_FBP_aldolase"/>
</dbReference>
<dbReference type="EC" id="4.1.2.13" evidence="4"/>
<feature type="binding site" evidence="2">
    <location>
        <begin position="211"/>
        <end position="213"/>
    </location>
    <ligand>
        <name>dihydroxyacetone phosphate</name>
        <dbReference type="ChEBI" id="CHEBI:57642"/>
    </ligand>
</feature>
<feature type="binding site" evidence="3">
    <location>
        <position position="210"/>
    </location>
    <ligand>
        <name>Zn(2+)</name>
        <dbReference type="ChEBI" id="CHEBI:29105"/>
        <label>1</label>
        <note>catalytic</note>
    </ligand>
</feature>
<evidence type="ECO:0000256" key="2">
    <source>
        <dbReference type="PIRSR" id="PIRSR001359-2"/>
    </source>
</evidence>
<dbReference type="InterPro" id="IPR013785">
    <property type="entry name" value="Aldolase_TIM"/>
</dbReference>
<feature type="active site" description="Proton donor" evidence="1">
    <location>
        <position position="81"/>
    </location>
</feature>
<reference evidence="4" key="1">
    <citation type="submission" date="2020-02" db="EMBL/GenBank/DDBJ databases">
        <authorList>
            <person name="Meier V. D."/>
        </authorList>
    </citation>
    <scope>NUCLEOTIDE SEQUENCE</scope>
    <source>
        <strain evidence="4">AVDCRST_MAG11</strain>
    </source>
</reference>
<dbReference type="InterPro" id="IPR000771">
    <property type="entry name" value="FBA_II"/>
</dbReference>